<dbReference type="SUPFAM" id="SSF51658">
    <property type="entry name" value="Xylose isomerase-like"/>
    <property type="match status" value="1"/>
</dbReference>
<accession>A0A7X0JUM4</accession>
<reference evidence="2 3" key="1">
    <citation type="submission" date="2020-08" db="EMBL/GenBank/DDBJ databases">
        <title>Genomic Encyclopedia of Type Strains, Phase IV (KMG-IV): sequencing the most valuable type-strain genomes for metagenomic binning, comparative biology and taxonomic classification.</title>
        <authorList>
            <person name="Goeker M."/>
        </authorList>
    </citation>
    <scope>NUCLEOTIDE SEQUENCE [LARGE SCALE GENOMIC DNA]</scope>
    <source>
        <strain evidence="2 3">DSM 22368</strain>
    </source>
</reference>
<dbReference type="InterPro" id="IPR050312">
    <property type="entry name" value="IolE/XylAMocC-like"/>
</dbReference>
<name>A0A7X0JUM4_9GAMM</name>
<evidence type="ECO:0000259" key="1">
    <source>
        <dbReference type="Pfam" id="PF01261"/>
    </source>
</evidence>
<keyword evidence="2" id="KW-0456">Lyase</keyword>
<dbReference type="Gene3D" id="3.20.20.150">
    <property type="entry name" value="Divalent-metal-dependent TIM barrel enzymes"/>
    <property type="match status" value="1"/>
</dbReference>
<evidence type="ECO:0000313" key="3">
    <source>
        <dbReference type="Proteomes" id="UP000528457"/>
    </source>
</evidence>
<evidence type="ECO:0000313" key="2">
    <source>
        <dbReference type="EMBL" id="MBB6522590.1"/>
    </source>
</evidence>
<dbReference type="PANTHER" id="PTHR12110">
    <property type="entry name" value="HYDROXYPYRUVATE ISOMERASE"/>
    <property type="match status" value="1"/>
</dbReference>
<dbReference type="InterPro" id="IPR013022">
    <property type="entry name" value="Xyl_isomerase-like_TIM-brl"/>
</dbReference>
<dbReference type="InterPro" id="IPR030823">
    <property type="entry name" value="IolE/MocC"/>
</dbReference>
<gene>
    <name evidence="2" type="ORF">HNR48_002875</name>
</gene>
<dbReference type="GO" id="GO:0050114">
    <property type="term" value="F:myo-inosose-2 dehydratase activity"/>
    <property type="evidence" value="ECO:0007669"/>
    <property type="project" value="UniProtKB-EC"/>
</dbReference>
<feature type="domain" description="Xylose isomerase-like TIM barrel" evidence="1">
    <location>
        <begin position="32"/>
        <end position="277"/>
    </location>
</feature>
<protein>
    <submittedName>
        <fullName evidence="2">Inosose dehydratase</fullName>
        <ecNumber evidence="2">4.2.1.44</ecNumber>
    </submittedName>
</protein>
<proteinExistence type="predicted"/>
<keyword evidence="3" id="KW-1185">Reference proteome</keyword>
<dbReference type="NCBIfam" id="TIGR04379">
    <property type="entry name" value="myo_inos_iolE"/>
    <property type="match status" value="1"/>
</dbReference>
<dbReference type="EC" id="4.2.1.44" evidence="2"/>
<organism evidence="2 3">
    <name type="scientific">Pseudoteredinibacter isoporae</name>
    <dbReference type="NCBI Taxonomy" id="570281"/>
    <lineage>
        <taxon>Bacteria</taxon>
        <taxon>Pseudomonadati</taxon>
        <taxon>Pseudomonadota</taxon>
        <taxon>Gammaproteobacteria</taxon>
        <taxon>Cellvibrionales</taxon>
        <taxon>Cellvibrionaceae</taxon>
        <taxon>Pseudoteredinibacter</taxon>
    </lineage>
</organism>
<comment type="caution">
    <text evidence="2">The sequence shown here is derived from an EMBL/GenBank/DDBJ whole genome shotgun (WGS) entry which is preliminary data.</text>
</comment>
<dbReference type="EMBL" id="JACHHT010000002">
    <property type="protein sequence ID" value="MBB6522590.1"/>
    <property type="molecule type" value="Genomic_DNA"/>
</dbReference>
<dbReference type="InterPro" id="IPR036237">
    <property type="entry name" value="Xyl_isomerase-like_sf"/>
</dbReference>
<dbReference type="Pfam" id="PF01261">
    <property type="entry name" value="AP_endonuc_2"/>
    <property type="match status" value="1"/>
</dbReference>
<dbReference type="InParanoid" id="A0A7X0JUM4"/>
<dbReference type="Proteomes" id="UP000528457">
    <property type="component" value="Unassembled WGS sequence"/>
</dbReference>
<dbReference type="RefSeq" id="WP_166845591.1">
    <property type="nucleotide sequence ID" value="NZ_JAAONY010000002.1"/>
</dbReference>
<sequence length="299" mass="32846">MTVRIGINPLTWTNDDLPALGAETPLEVCLAEGKQAGFSGFELGNKFPREPGALAKVLDAHQLSLVSGWFSGQLLSRSLEEEIEAITPHLNLLKSQGANVMVYCEVYNCIHGQQQTPLNRRPTLADDQWESWGEQLSLLAKHCLREGVRLAYHHHMGTVVETEQDIDRLMTCTTADLGLLLDTGHLTYAGGDVMAVQQRYQSRICHVHCKDVRADVLADARNRNLSFLDAVLNGVFTVPGDGSVDYPRLFDALKASDYQGWLVVEAEQDPAIAHPLTYATLGADNLKALCQQSGLVIQA</sequence>
<dbReference type="AlphaFoldDB" id="A0A7X0JUM4"/>
<dbReference type="PANTHER" id="PTHR12110:SF41">
    <property type="entry name" value="INOSOSE DEHYDRATASE"/>
    <property type="match status" value="1"/>
</dbReference>